<dbReference type="EMBL" id="CP046455">
    <property type="protein sequence ID" value="QGU07324.1"/>
    <property type="molecule type" value="Genomic_DNA"/>
</dbReference>
<feature type="domain" description="BFN" evidence="2">
    <location>
        <begin position="3"/>
        <end position="131"/>
    </location>
</feature>
<organism evidence="3 4">
    <name type="scientific">Corynebacterium occultum</name>
    <dbReference type="NCBI Taxonomy" id="2675219"/>
    <lineage>
        <taxon>Bacteria</taxon>
        <taxon>Bacillati</taxon>
        <taxon>Actinomycetota</taxon>
        <taxon>Actinomycetes</taxon>
        <taxon>Mycobacteriales</taxon>
        <taxon>Corynebacteriaceae</taxon>
        <taxon>Corynebacterium</taxon>
    </lineage>
</organism>
<proteinExistence type="predicted"/>
<dbReference type="SUPFAM" id="SSF103256">
    <property type="entry name" value="Hypothetical protein TM0160"/>
    <property type="match status" value="1"/>
</dbReference>
<accession>A0A6B8W1C2</accession>
<name>A0A6B8W1C2_9CORY</name>
<sequence>MTLITVEYHGVHSAGPEEFSCVLLRWAEQNRILPIWISQVAAAELEARDAGFSPRRPSTVELLSDTLTRLTPGVSAINITSAFEGTFIGSIIFTDGEELDARASDAIALSRLLELDIHVDEDVLTQNSFFASDEDLTQYFGVDFGGEFEDEKEVAEAISASGDAQADADFSQLMESLGFSESELFGHGEEPEEKKEEEADDGDDSQDKKA</sequence>
<feature type="compositionally biased region" description="Basic and acidic residues" evidence="1">
    <location>
        <begin position="184"/>
        <end position="197"/>
    </location>
</feature>
<dbReference type="InterPro" id="IPR003729">
    <property type="entry name" value="Bi_nuclease_dom"/>
</dbReference>
<protein>
    <recommendedName>
        <fullName evidence="2">BFN domain-containing protein</fullName>
    </recommendedName>
</protein>
<reference evidence="3 4" key="1">
    <citation type="submission" date="2019-11" db="EMBL/GenBank/DDBJ databases">
        <title>Complete genome sequence of Corynebacterium kalinowskii 1959, a novel Corynebacterium species isolated from soil of a small paddock in Vilsendorf, Germany.</title>
        <authorList>
            <person name="Schaffert L."/>
            <person name="Ruwe M."/>
            <person name="Milse J."/>
            <person name="Hanuschka K."/>
            <person name="Ortseifen V."/>
            <person name="Droste J."/>
            <person name="Brandt D."/>
            <person name="Schlueter L."/>
            <person name="Kutter Y."/>
            <person name="Vinke S."/>
            <person name="Viehoefer P."/>
            <person name="Jacob L."/>
            <person name="Luebke N.-C."/>
            <person name="Schulte-Berndt E."/>
            <person name="Hain C."/>
            <person name="Linder M."/>
            <person name="Schmidt P."/>
            <person name="Wollenschlaeger L."/>
            <person name="Luttermann T."/>
            <person name="Thieme E."/>
            <person name="Hassa J."/>
            <person name="Haak M."/>
            <person name="Wittchen M."/>
            <person name="Mentz A."/>
            <person name="Persicke M."/>
            <person name="Busche T."/>
            <person name="Ruckert C."/>
        </authorList>
    </citation>
    <scope>NUCLEOTIDE SEQUENCE [LARGE SCALE GENOMIC DNA]</scope>
    <source>
        <strain evidence="3 4">2039</strain>
    </source>
</reference>
<dbReference type="InterPro" id="IPR036104">
    <property type="entry name" value="BFN_sf"/>
</dbReference>
<dbReference type="KEGG" id="cok:COCCU_06950"/>
<feature type="region of interest" description="Disordered" evidence="1">
    <location>
        <begin position="181"/>
        <end position="210"/>
    </location>
</feature>
<dbReference type="PROSITE" id="PS51658">
    <property type="entry name" value="BFN"/>
    <property type="match status" value="1"/>
</dbReference>
<dbReference type="Pfam" id="PF02577">
    <property type="entry name" value="BFN_dom"/>
    <property type="match status" value="1"/>
</dbReference>
<dbReference type="Gene3D" id="3.10.690.10">
    <property type="entry name" value="Bifunctional nuclease domain"/>
    <property type="match status" value="1"/>
</dbReference>
<keyword evidence="4" id="KW-1185">Reference proteome</keyword>
<gene>
    <name evidence="3" type="ORF">COCCU_06950</name>
</gene>
<dbReference type="RefSeq" id="WP_156230830.1">
    <property type="nucleotide sequence ID" value="NZ_CP046455.1"/>
</dbReference>
<dbReference type="AlphaFoldDB" id="A0A6B8W1C2"/>
<evidence type="ECO:0000313" key="3">
    <source>
        <dbReference type="EMBL" id="QGU07324.1"/>
    </source>
</evidence>
<dbReference type="Proteomes" id="UP000424462">
    <property type="component" value="Chromosome"/>
</dbReference>
<evidence type="ECO:0000259" key="2">
    <source>
        <dbReference type="PROSITE" id="PS51658"/>
    </source>
</evidence>
<evidence type="ECO:0000256" key="1">
    <source>
        <dbReference type="SAM" id="MobiDB-lite"/>
    </source>
</evidence>
<evidence type="ECO:0000313" key="4">
    <source>
        <dbReference type="Proteomes" id="UP000424462"/>
    </source>
</evidence>
<dbReference type="GO" id="GO:0004518">
    <property type="term" value="F:nuclease activity"/>
    <property type="evidence" value="ECO:0007669"/>
    <property type="project" value="InterPro"/>
</dbReference>